<protein>
    <submittedName>
        <fullName evidence="1">(R)-mandelonitrile lyase 1-like</fullName>
    </submittedName>
</protein>
<evidence type="ECO:0000313" key="1">
    <source>
        <dbReference type="EMBL" id="KAA0055907.1"/>
    </source>
</evidence>
<comment type="caution">
    <text evidence="1">The sequence shown here is derived from an EMBL/GenBank/DDBJ whole genome shotgun (WGS) entry which is preliminary data.</text>
</comment>
<name>A0A5A7UMT5_CUCMM</name>
<accession>A0A5A7UMT5</accession>
<dbReference type="AlphaFoldDB" id="A0A5A7UMT5"/>
<organism evidence="1 2">
    <name type="scientific">Cucumis melo var. makuwa</name>
    <name type="common">Oriental melon</name>
    <dbReference type="NCBI Taxonomy" id="1194695"/>
    <lineage>
        <taxon>Eukaryota</taxon>
        <taxon>Viridiplantae</taxon>
        <taxon>Streptophyta</taxon>
        <taxon>Embryophyta</taxon>
        <taxon>Tracheophyta</taxon>
        <taxon>Spermatophyta</taxon>
        <taxon>Magnoliopsida</taxon>
        <taxon>eudicotyledons</taxon>
        <taxon>Gunneridae</taxon>
        <taxon>Pentapetalae</taxon>
        <taxon>rosids</taxon>
        <taxon>fabids</taxon>
        <taxon>Cucurbitales</taxon>
        <taxon>Cucurbitaceae</taxon>
        <taxon>Benincaseae</taxon>
        <taxon>Cucumis</taxon>
    </lineage>
</organism>
<proteinExistence type="predicted"/>
<dbReference type="EMBL" id="SSTE01008362">
    <property type="protein sequence ID" value="KAA0055907.1"/>
    <property type="molecule type" value="Genomic_DNA"/>
</dbReference>
<reference evidence="1 2" key="1">
    <citation type="submission" date="2019-08" db="EMBL/GenBank/DDBJ databases">
        <title>Draft genome sequences of two oriental melons (Cucumis melo L. var makuwa).</title>
        <authorList>
            <person name="Kwon S.-Y."/>
        </authorList>
    </citation>
    <scope>NUCLEOTIDE SEQUENCE [LARGE SCALE GENOMIC DNA]</scope>
    <source>
        <strain evidence="2">cv. SW 3</strain>
        <tissue evidence="1">Leaf</tissue>
    </source>
</reference>
<dbReference type="OrthoDB" id="5587616at2759"/>
<keyword evidence="1" id="KW-0456">Lyase</keyword>
<gene>
    <name evidence="1" type="ORF">E6C27_scaffold319G00210</name>
</gene>
<sequence length="200" mass="22751">MGNTSDASQPTARTLRRQEHSKNLELDRYVALNGKIPISIALGQYKSISPHVVRFRNTTGETQDTFSIYFLKWTNVTLEYIELVKSALQIDTSYVTTTLLDNFRATRAKQPYHHNSKAELFLQRQDELAKQWGHLIDHVELFKETYAQGGHFVSVTAVDAHSEPTPQNSQPLSWDEICETVLGRRSGYSKGLGWDPKPKS</sequence>
<dbReference type="Proteomes" id="UP000321393">
    <property type="component" value="Unassembled WGS sequence"/>
</dbReference>
<dbReference type="GO" id="GO:0016829">
    <property type="term" value="F:lyase activity"/>
    <property type="evidence" value="ECO:0007669"/>
    <property type="project" value="UniProtKB-KW"/>
</dbReference>
<evidence type="ECO:0000313" key="2">
    <source>
        <dbReference type="Proteomes" id="UP000321393"/>
    </source>
</evidence>